<evidence type="ECO:0000256" key="4">
    <source>
        <dbReference type="ARBA" id="ARBA00022980"/>
    </source>
</evidence>
<dbReference type="PROSITE" id="PS50005">
    <property type="entry name" value="TPR"/>
    <property type="match status" value="1"/>
</dbReference>
<evidence type="ECO:0000256" key="8">
    <source>
        <dbReference type="SAM" id="Coils"/>
    </source>
</evidence>
<keyword evidence="8" id="KW-0175">Coiled coil</keyword>
<dbReference type="Pfam" id="PF18972">
    <property type="entry name" value="Wheel"/>
    <property type="match status" value="1"/>
</dbReference>
<dbReference type="Pfam" id="PF14559">
    <property type="entry name" value="TPR_19"/>
    <property type="match status" value="1"/>
</dbReference>
<accession>A0A9P5ZWD5</accession>
<evidence type="ECO:0000256" key="3">
    <source>
        <dbReference type="ARBA" id="ARBA00022803"/>
    </source>
</evidence>
<comment type="caution">
    <text evidence="10">The sequence shown here is derived from an EMBL/GenBank/DDBJ whole genome shotgun (WGS) entry which is preliminary data.</text>
</comment>
<evidence type="ECO:0000256" key="1">
    <source>
        <dbReference type="ARBA" id="ARBA00007820"/>
    </source>
</evidence>
<evidence type="ECO:0000313" key="10">
    <source>
        <dbReference type="EMBL" id="KAF9495702.1"/>
    </source>
</evidence>
<dbReference type="Proteomes" id="UP000807025">
    <property type="component" value="Unassembled WGS sequence"/>
</dbReference>
<dbReference type="Gene3D" id="1.25.40.10">
    <property type="entry name" value="Tetratricopeptide repeat domain"/>
    <property type="match status" value="1"/>
</dbReference>
<dbReference type="GO" id="GO:0051879">
    <property type="term" value="F:Hsp90 protein binding"/>
    <property type="evidence" value="ECO:0007669"/>
    <property type="project" value="InterPro"/>
</dbReference>
<dbReference type="InterPro" id="IPR044059">
    <property type="entry name" value="Csn1/TTC4_wheel"/>
</dbReference>
<dbReference type="GO" id="GO:0006412">
    <property type="term" value="P:translation"/>
    <property type="evidence" value="ECO:0007669"/>
    <property type="project" value="InterPro"/>
</dbReference>
<keyword evidence="4 10" id="KW-0689">Ribosomal protein</keyword>
<dbReference type="Pfam" id="PF01251">
    <property type="entry name" value="Ribosomal_S7e"/>
    <property type="match status" value="1"/>
</dbReference>
<dbReference type="GO" id="GO:0003735">
    <property type="term" value="F:structural constituent of ribosome"/>
    <property type="evidence" value="ECO:0007669"/>
    <property type="project" value="InterPro"/>
</dbReference>
<dbReference type="GO" id="GO:1990904">
    <property type="term" value="C:ribonucleoprotein complex"/>
    <property type="evidence" value="ECO:0007669"/>
    <property type="project" value="UniProtKB-KW"/>
</dbReference>
<reference evidence="10" key="1">
    <citation type="submission" date="2020-11" db="EMBL/GenBank/DDBJ databases">
        <authorList>
            <consortium name="DOE Joint Genome Institute"/>
            <person name="Ahrendt S."/>
            <person name="Riley R."/>
            <person name="Andreopoulos W."/>
            <person name="Labutti K."/>
            <person name="Pangilinan J."/>
            <person name="Ruiz-Duenas F.J."/>
            <person name="Barrasa J.M."/>
            <person name="Sanchez-Garcia M."/>
            <person name="Camarero S."/>
            <person name="Miyauchi S."/>
            <person name="Serrano A."/>
            <person name="Linde D."/>
            <person name="Babiker R."/>
            <person name="Drula E."/>
            <person name="Ayuso-Fernandez I."/>
            <person name="Pacheco R."/>
            <person name="Padilla G."/>
            <person name="Ferreira P."/>
            <person name="Barriuso J."/>
            <person name="Kellner H."/>
            <person name="Castanera R."/>
            <person name="Alfaro M."/>
            <person name="Ramirez L."/>
            <person name="Pisabarro A.G."/>
            <person name="Kuo A."/>
            <person name="Tritt A."/>
            <person name="Lipzen A."/>
            <person name="He G."/>
            <person name="Yan M."/>
            <person name="Ng V."/>
            <person name="Cullen D."/>
            <person name="Martin F."/>
            <person name="Rosso M.-N."/>
            <person name="Henrissat B."/>
            <person name="Hibbett D."/>
            <person name="Martinez A.T."/>
            <person name="Grigoriev I.V."/>
        </authorList>
    </citation>
    <scope>NUCLEOTIDE SEQUENCE</scope>
    <source>
        <strain evidence="10">ATCC 90797</strain>
    </source>
</reference>
<comment type="similarity">
    <text evidence="1">Belongs to the eukaryotic ribosomal protein eS7 family.</text>
</comment>
<evidence type="ECO:0000256" key="7">
    <source>
        <dbReference type="PROSITE-ProRule" id="PRU00339"/>
    </source>
</evidence>
<evidence type="ECO:0000259" key="9">
    <source>
        <dbReference type="Pfam" id="PF18972"/>
    </source>
</evidence>
<dbReference type="GO" id="GO:0005829">
    <property type="term" value="C:cytosol"/>
    <property type="evidence" value="ECO:0007669"/>
    <property type="project" value="TreeGrafter"/>
</dbReference>
<dbReference type="EMBL" id="MU154559">
    <property type="protein sequence ID" value="KAF9495702.1"/>
    <property type="molecule type" value="Genomic_DNA"/>
</dbReference>
<evidence type="ECO:0000256" key="5">
    <source>
        <dbReference type="ARBA" id="ARBA00023274"/>
    </source>
</evidence>
<keyword evidence="11" id="KW-1185">Reference proteome</keyword>
<evidence type="ECO:0000313" key="11">
    <source>
        <dbReference type="Proteomes" id="UP000807025"/>
    </source>
</evidence>
<feature type="coiled-coil region" evidence="8">
    <location>
        <begin position="173"/>
        <end position="200"/>
    </location>
</feature>
<dbReference type="SMART" id="SM00028">
    <property type="entry name" value="TPR"/>
    <property type="match status" value="3"/>
</dbReference>
<dbReference type="GO" id="GO:0005634">
    <property type="term" value="C:nucleus"/>
    <property type="evidence" value="ECO:0007669"/>
    <property type="project" value="TreeGrafter"/>
</dbReference>
<protein>
    <submittedName>
        <fullName evidence="10">40S ribosomal protein S7</fullName>
    </submittedName>
</protein>
<gene>
    <name evidence="10" type="ORF">BDN71DRAFT_1390970</name>
</gene>
<dbReference type="InterPro" id="IPR047861">
    <property type="entry name" value="Ribosomal_eS7_CS"/>
</dbReference>
<keyword evidence="5" id="KW-0687">Ribonucleoprotein</keyword>
<keyword evidence="3 7" id="KW-0802">TPR repeat</keyword>
<dbReference type="GO" id="GO:0006457">
    <property type="term" value="P:protein folding"/>
    <property type="evidence" value="ECO:0007669"/>
    <property type="project" value="TreeGrafter"/>
</dbReference>
<dbReference type="SUPFAM" id="SSF48452">
    <property type="entry name" value="TPR-like"/>
    <property type="match status" value="1"/>
</dbReference>
<feature type="domain" description="Cns1/TTC4 wheel" evidence="9">
    <location>
        <begin position="229"/>
        <end position="356"/>
    </location>
</feature>
<evidence type="ECO:0000256" key="6">
    <source>
        <dbReference type="ARBA" id="ARBA00023602"/>
    </source>
</evidence>
<dbReference type="InterPro" id="IPR019734">
    <property type="entry name" value="TPR_rpt"/>
</dbReference>
<dbReference type="InterPro" id="IPR000554">
    <property type="entry name" value="Ribosomal_eS7"/>
</dbReference>
<comment type="similarity">
    <text evidence="6">Belongs to the TTC4 family.</text>
</comment>
<dbReference type="OrthoDB" id="1724687at2759"/>
<dbReference type="PANTHER" id="PTHR46035">
    <property type="entry name" value="TETRATRICOPEPTIDE REPEAT PROTEIN 4"/>
    <property type="match status" value="1"/>
</dbReference>
<keyword evidence="2" id="KW-0677">Repeat</keyword>
<dbReference type="PROSITE" id="PS00948">
    <property type="entry name" value="RIBOSOMAL_S7E"/>
    <property type="match status" value="1"/>
</dbReference>
<organism evidence="10 11">
    <name type="scientific">Pleurotus eryngii</name>
    <name type="common">Boletus of the steppes</name>
    <dbReference type="NCBI Taxonomy" id="5323"/>
    <lineage>
        <taxon>Eukaryota</taxon>
        <taxon>Fungi</taxon>
        <taxon>Dikarya</taxon>
        <taxon>Basidiomycota</taxon>
        <taxon>Agaricomycotina</taxon>
        <taxon>Agaricomycetes</taxon>
        <taxon>Agaricomycetidae</taxon>
        <taxon>Agaricales</taxon>
        <taxon>Pleurotineae</taxon>
        <taxon>Pleurotaceae</taxon>
        <taxon>Pleurotus</taxon>
    </lineage>
</organism>
<dbReference type="CDD" id="cd21377">
    <property type="entry name" value="CTWD_Cns1-like"/>
    <property type="match status" value="1"/>
</dbReference>
<sequence length="587" mass="65952">MAAINPQPPSEELLAEKLAALDTVPLFMKSLPDDDAQDTTISALQSLAHDGTPDEIAQNFKDLGNEYFVGKRWREAVDFYTQGVDAKPTDAKLQETLLCNRAACNLELKNYGSVLKDCKKALTINPKSSKAYYRAASALLALDRPEEALECCEMCLAYDTSNAGMKALYGKVIEAVNIKKKKEQERQKRLRKEVENKRIMNNALRTRNLIPIPNPDGSSNPYAPHWDQEDSTQSTLILPVFFLYPQHATSDVIPEFVEDTPFALHLENMFPPKAPSPEWDRVGEYAVGNLVVYAITSRKRLLKVGKKMSLRDVCNAVCNAAKAKNGPIDGLEVKDGCLTFVVLPKGSVEQKWVEDFKQSIQTASFPRQKINTSTPYGLVSNYAFAGFTTFKMSVNNKILRTANAPTTAPDETEINVAQALIDLENNVPELKAELRPLQISAAREVDVRGGKKAIVIFVPVPQLKAFRKVQQRLTRELEKKFADRHVVFVAQRRMLRKPTRTSRVKQKRPRSRTLTSVHERILEDLVFPTEIVGKRTRVSVDGSKLLKVFLDSKDATSLEYKLDSFTSVYRRLTGKDVVFEFPVVAQE</sequence>
<dbReference type="GO" id="GO:0030544">
    <property type="term" value="F:Hsp70 protein binding"/>
    <property type="evidence" value="ECO:0007669"/>
    <property type="project" value="TreeGrafter"/>
</dbReference>
<evidence type="ECO:0000256" key="2">
    <source>
        <dbReference type="ARBA" id="ARBA00022737"/>
    </source>
</evidence>
<proteinExistence type="inferred from homology"/>
<dbReference type="InterPro" id="IPR011990">
    <property type="entry name" value="TPR-like_helical_dom_sf"/>
</dbReference>
<dbReference type="GO" id="GO:0005840">
    <property type="term" value="C:ribosome"/>
    <property type="evidence" value="ECO:0007669"/>
    <property type="project" value="UniProtKB-KW"/>
</dbReference>
<feature type="repeat" description="TPR" evidence="7">
    <location>
        <begin position="57"/>
        <end position="90"/>
    </location>
</feature>
<name>A0A9P5ZWD5_PLEER</name>
<dbReference type="PANTHER" id="PTHR46035:SF1">
    <property type="entry name" value="TETRATRICOPEPTIDE REPEAT PROTEIN 4"/>
    <property type="match status" value="1"/>
</dbReference>
<dbReference type="AlphaFoldDB" id="A0A9P5ZWD5"/>